<accession>A0A832I626</accession>
<sequence>MLETAVIGILISALFIEFTGFYPGGIVVPVWLSFYIDQPLRILGTILVALLCLSIYKLVRRYFFVYGRRRFVLFILLSAVLTLLFKRFLFRASLSPIELETVGWIIPGLIANTMERQGIFISIVSMIAVSLTIRLVAMVVL</sequence>
<protein>
    <submittedName>
        <fullName evidence="2">Poly-gamma-glutamate biosynthesis protein PgsC</fullName>
    </submittedName>
</protein>
<gene>
    <name evidence="2" type="primary">pgsC</name>
    <name evidence="2" type="ORF">ENW55_04090</name>
</gene>
<dbReference type="AlphaFoldDB" id="A0A832I626"/>
<feature type="transmembrane region" description="Helical" evidence="1">
    <location>
        <begin position="71"/>
        <end position="90"/>
    </location>
</feature>
<dbReference type="EMBL" id="DTKQ01000032">
    <property type="protein sequence ID" value="HGZ79146.1"/>
    <property type="molecule type" value="Genomic_DNA"/>
</dbReference>
<keyword evidence="1" id="KW-0812">Transmembrane</keyword>
<dbReference type="NCBIfam" id="TIGR04011">
    <property type="entry name" value="poly_gGlu_PgsC"/>
    <property type="match status" value="1"/>
</dbReference>
<comment type="caution">
    <text evidence="2">The sequence shown here is derived from an EMBL/GenBank/DDBJ whole genome shotgun (WGS) entry which is preliminary data.</text>
</comment>
<evidence type="ECO:0000256" key="1">
    <source>
        <dbReference type="SAM" id="Phobius"/>
    </source>
</evidence>
<feature type="transmembrane region" description="Helical" evidence="1">
    <location>
        <begin position="7"/>
        <end position="34"/>
    </location>
</feature>
<feature type="transmembrane region" description="Helical" evidence="1">
    <location>
        <begin position="40"/>
        <end position="59"/>
    </location>
</feature>
<reference evidence="2" key="1">
    <citation type="journal article" date="2020" name="mSystems">
        <title>Genome- and Community-Level Interaction Insights into Carbon Utilization and Element Cycling Functions of Hydrothermarchaeota in Hydrothermal Sediment.</title>
        <authorList>
            <person name="Zhou Z."/>
            <person name="Liu Y."/>
            <person name="Xu W."/>
            <person name="Pan J."/>
            <person name="Luo Z.H."/>
            <person name="Li M."/>
        </authorList>
    </citation>
    <scope>NUCLEOTIDE SEQUENCE [LARGE SCALE GENOMIC DNA]</scope>
    <source>
        <strain evidence="2">SpSt-86</strain>
    </source>
</reference>
<proteinExistence type="predicted"/>
<name>A0A832I626_9THEM</name>
<dbReference type="GO" id="GO:0016020">
    <property type="term" value="C:membrane"/>
    <property type="evidence" value="ECO:0007669"/>
    <property type="project" value="InterPro"/>
</dbReference>
<evidence type="ECO:0000313" key="2">
    <source>
        <dbReference type="EMBL" id="HGZ79146.1"/>
    </source>
</evidence>
<dbReference type="GO" id="GO:0045227">
    <property type="term" value="P:capsule polysaccharide biosynthetic process"/>
    <property type="evidence" value="ECO:0007669"/>
    <property type="project" value="InterPro"/>
</dbReference>
<feature type="transmembrane region" description="Helical" evidence="1">
    <location>
        <begin position="119"/>
        <end position="140"/>
    </location>
</feature>
<dbReference type="PRINTS" id="PR01759">
    <property type="entry name" value="CAPSULEPROTC"/>
</dbReference>
<dbReference type="InterPro" id="IPR008338">
    <property type="entry name" value="Capsule_biosynth_CapC"/>
</dbReference>
<organism evidence="2">
    <name type="scientific">Pseudothermotoga hypogea</name>
    <dbReference type="NCBI Taxonomy" id="57487"/>
    <lineage>
        <taxon>Bacteria</taxon>
        <taxon>Thermotogati</taxon>
        <taxon>Thermotogota</taxon>
        <taxon>Thermotogae</taxon>
        <taxon>Thermotogales</taxon>
        <taxon>Thermotogaceae</taxon>
        <taxon>Pseudothermotoga</taxon>
    </lineage>
</organism>
<keyword evidence="1" id="KW-0472">Membrane</keyword>
<keyword evidence="1" id="KW-1133">Transmembrane helix</keyword>
<dbReference type="Pfam" id="PF14102">
    <property type="entry name" value="Caps_synth_CapC"/>
    <property type="match status" value="1"/>
</dbReference>